<name>A0A2I0IF51_PUNGR</name>
<dbReference type="EMBL" id="PGOL01003139">
    <property type="protein sequence ID" value="PKI42628.1"/>
    <property type="molecule type" value="Genomic_DNA"/>
</dbReference>
<accession>A0A2I0IF51</accession>
<evidence type="ECO:0000313" key="1">
    <source>
        <dbReference type="EMBL" id="PKI42628.1"/>
    </source>
</evidence>
<evidence type="ECO:0000313" key="2">
    <source>
        <dbReference type="Proteomes" id="UP000233551"/>
    </source>
</evidence>
<dbReference type="Proteomes" id="UP000233551">
    <property type="component" value="Unassembled WGS sequence"/>
</dbReference>
<comment type="caution">
    <text evidence="1">The sequence shown here is derived from an EMBL/GenBank/DDBJ whole genome shotgun (WGS) entry which is preliminary data.</text>
</comment>
<protein>
    <submittedName>
        <fullName evidence="1">Uncharacterized protein</fullName>
    </submittedName>
</protein>
<organism evidence="1 2">
    <name type="scientific">Punica granatum</name>
    <name type="common">Pomegranate</name>
    <dbReference type="NCBI Taxonomy" id="22663"/>
    <lineage>
        <taxon>Eukaryota</taxon>
        <taxon>Viridiplantae</taxon>
        <taxon>Streptophyta</taxon>
        <taxon>Embryophyta</taxon>
        <taxon>Tracheophyta</taxon>
        <taxon>Spermatophyta</taxon>
        <taxon>Magnoliopsida</taxon>
        <taxon>eudicotyledons</taxon>
        <taxon>Gunneridae</taxon>
        <taxon>Pentapetalae</taxon>
        <taxon>rosids</taxon>
        <taxon>malvids</taxon>
        <taxon>Myrtales</taxon>
        <taxon>Lythraceae</taxon>
        <taxon>Punica</taxon>
    </lineage>
</organism>
<reference evidence="1 2" key="1">
    <citation type="submission" date="2017-11" db="EMBL/GenBank/DDBJ databases">
        <title>De-novo sequencing of pomegranate (Punica granatum L.) genome.</title>
        <authorList>
            <person name="Akparov Z."/>
            <person name="Amiraslanov A."/>
            <person name="Hajiyeva S."/>
            <person name="Abbasov M."/>
            <person name="Kaur K."/>
            <person name="Hamwieh A."/>
            <person name="Solovyev V."/>
            <person name="Salamov A."/>
            <person name="Braich B."/>
            <person name="Kosarev P."/>
            <person name="Mahmoud A."/>
            <person name="Hajiyev E."/>
            <person name="Babayeva S."/>
            <person name="Izzatullayeva V."/>
            <person name="Mammadov A."/>
            <person name="Mammadov A."/>
            <person name="Sharifova S."/>
            <person name="Ojaghi J."/>
            <person name="Eynullazada K."/>
            <person name="Bayramov B."/>
            <person name="Abdulazimova A."/>
            <person name="Shahmuradov I."/>
        </authorList>
    </citation>
    <scope>NUCLEOTIDE SEQUENCE [LARGE SCALE GENOMIC DNA]</scope>
    <source>
        <strain evidence="2">cv. AG2017</strain>
        <tissue evidence="1">Leaf</tissue>
    </source>
</reference>
<gene>
    <name evidence="1" type="ORF">CRG98_036910</name>
</gene>
<proteinExistence type="predicted"/>
<keyword evidence="2" id="KW-1185">Reference proteome</keyword>
<dbReference type="AlphaFoldDB" id="A0A2I0IF51"/>
<sequence length="134" mass="14851">MTIYKLERNKERKMYKFKRNGKRKIRYRNGKLDRSCRGEKPIHLLREEGEEKTVVGAEVVISVAWRIFWWWTNGGGCTDLAKEVATIGGGKEMSEGVWMEGRGAGGLGGSALGRYRGQIGGGEEDDIAAGKEGA</sequence>